<proteinExistence type="predicted"/>
<keyword evidence="3" id="KW-1185">Reference proteome</keyword>
<organism evidence="2 3">
    <name type="scientific">Serratia silvae</name>
    <dbReference type="NCBI Taxonomy" id="2824122"/>
    <lineage>
        <taxon>Bacteria</taxon>
        <taxon>Pseudomonadati</taxon>
        <taxon>Pseudomonadota</taxon>
        <taxon>Gammaproteobacteria</taxon>
        <taxon>Enterobacterales</taxon>
        <taxon>Yersiniaceae</taxon>
        <taxon>Serratia</taxon>
    </lineage>
</organism>
<evidence type="ECO:0000313" key="2">
    <source>
        <dbReference type="EMBL" id="MCL1028842.1"/>
    </source>
</evidence>
<keyword evidence="1" id="KW-0479">Metal-binding</keyword>
<gene>
    <name evidence="2" type="ORF">KAJ71_07365</name>
</gene>
<dbReference type="PIRSF" id="PIRSF030802">
    <property type="entry name" value="UCP030802"/>
    <property type="match status" value="1"/>
</dbReference>
<dbReference type="RefSeq" id="WP_248945117.1">
    <property type="nucleotide sequence ID" value="NZ_CBCSGY010000082.1"/>
</dbReference>
<dbReference type="CDD" id="cd07520">
    <property type="entry name" value="HAD_like"/>
    <property type="match status" value="1"/>
</dbReference>
<dbReference type="SUPFAM" id="SSF56784">
    <property type="entry name" value="HAD-like"/>
    <property type="match status" value="1"/>
</dbReference>
<dbReference type="Gene3D" id="3.40.50.1000">
    <property type="entry name" value="HAD superfamily/HAD-like"/>
    <property type="match status" value="1"/>
</dbReference>
<evidence type="ECO:0008006" key="4">
    <source>
        <dbReference type="Google" id="ProtNLM"/>
    </source>
</evidence>
<evidence type="ECO:0000256" key="1">
    <source>
        <dbReference type="ARBA" id="ARBA00022723"/>
    </source>
</evidence>
<dbReference type="EMBL" id="JAGQDC010000004">
    <property type="protein sequence ID" value="MCL1028842.1"/>
    <property type="molecule type" value="Genomic_DNA"/>
</dbReference>
<dbReference type="InterPro" id="IPR036412">
    <property type="entry name" value="HAD-like_sf"/>
</dbReference>
<name>A0ABT0KA16_9GAMM</name>
<accession>A0ABT0KA16</accession>
<dbReference type="InterPro" id="IPR024197">
    <property type="entry name" value="TPP-like"/>
</dbReference>
<comment type="caution">
    <text evidence="2">The sequence shown here is derived from an EMBL/GenBank/DDBJ whole genome shotgun (WGS) entry which is preliminary data.</text>
</comment>
<protein>
    <recommendedName>
        <fullName evidence="4">Mannosyl-3-phosphoglycerate phosphatase family</fullName>
    </recommendedName>
</protein>
<dbReference type="InterPro" id="IPR023214">
    <property type="entry name" value="HAD_sf"/>
</dbReference>
<dbReference type="Proteomes" id="UP001165275">
    <property type="component" value="Unassembled WGS sequence"/>
</dbReference>
<reference evidence="2" key="1">
    <citation type="submission" date="2021-04" db="EMBL/GenBank/DDBJ databases">
        <title>Genome sequence of Serratia sp. arafor3.</title>
        <authorList>
            <person name="Besaury L."/>
        </authorList>
    </citation>
    <scope>NUCLEOTIDE SEQUENCE</scope>
    <source>
        <strain evidence="2">Arafor3</strain>
    </source>
</reference>
<sequence>MSKPVIFSDLDDTLFQTRRKMVDELDLAPYRTGALDRSLEPRSFMTEEQSMLVDWMLEHAELIPVTARGTEEIARVSIPFKSWAVTTHGAVILNPQGQADPAWQALMLEKLQPYADNLLAMQRKITELMAERNINGWARINYEYGDTPVYLVMKHRDSTRLDELYAIADEIEQLFPTEGYYVHRNSNNVAWLPTVVEKGLAVSFLLEKLRLERGVFPVIGLGDSLSDHRFMKLCTWFGLPRQSQFAEAISRHIFGEQ</sequence>
<evidence type="ECO:0000313" key="3">
    <source>
        <dbReference type="Proteomes" id="UP001165275"/>
    </source>
</evidence>